<sequence length="255" mass="29192">MQTSGSLPERGNDSFIKFQVQSDYDYFVEKLKNQLKNYSIKACQDNQIEIGSEDAKLVESILLDVFMKYTLEFMRENFLVEGRPIDPSPEFATSDSSRHPNGMVEKPATKSHHRKKNDKQPPTRPCDTALNERVIRQQYALYDAAVGNTRKRKDLAAHILQRVEEAAQKANENLQNGVKEAERAEEEHQAESKIDPFKRWQVLNAELPKMTRIQEDYTDANKNILSLIESTPGLIDTADRAIKLHEEISTLLKTS</sequence>
<reference evidence="3" key="1">
    <citation type="submission" date="2021-03" db="EMBL/GenBank/DDBJ databases">
        <title>Draft genome sequence of rust myrtle Austropuccinia psidii MF-1, a brazilian biotype.</title>
        <authorList>
            <person name="Quecine M.C."/>
            <person name="Pachon D.M.R."/>
            <person name="Bonatelli M.L."/>
            <person name="Correr F.H."/>
            <person name="Franceschini L.M."/>
            <person name="Leite T.F."/>
            <person name="Margarido G.R.A."/>
            <person name="Almeida C.A."/>
            <person name="Ferrarezi J.A."/>
            <person name="Labate C.A."/>
        </authorList>
    </citation>
    <scope>NUCLEOTIDE SEQUENCE</scope>
    <source>
        <strain evidence="3">MF-1</strain>
    </source>
</reference>
<organism evidence="3 4">
    <name type="scientific">Austropuccinia psidii MF-1</name>
    <dbReference type="NCBI Taxonomy" id="1389203"/>
    <lineage>
        <taxon>Eukaryota</taxon>
        <taxon>Fungi</taxon>
        <taxon>Dikarya</taxon>
        <taxon>Basidiomycota</taxon>
        <taxon>Pucciniomycotina</taxon>
        <taxon>Pucciniomycetes</taxon>
        <taxon>Pucciniales</taxon>
        <taxon>Sphaerophragmiaceae</taxon>
        <taxon>Austropuccinia</taxon>
    </lineage>
</organism>
<feature type="region of interest" description="Disordered" evidence="2">
    <location>
        <begin position="89"/>
        <end position="130"/>
    </location>
</feature>
<protein>
    <submittedName>
        <fullName evidence="3">Uncharacterized protein</fullName>
    </submittedName>
</protein>
<dbReference type="AlphaFoldDB" id="A0A9Q3IUN7"/>
<evidence type="ECO:0000256" key="2">
    <source>
        <dbReference type="SAM" id="MobiDB-lite"/>
    </source>
</evidence>
<keyword evidence="1" id="KW-0175">Coiled coil</keyword>
<evidence type="ECO:0000313" key="3">
    <source>
        <dbReference type="EMBL" id="MBW0550135.1"/>
    </source>
</evidence>
<name>A0A9Q3IUN7_9BASI</name>
<keyword evidence="4" id="KW-1185">Reference proteome</keyword>
<dbReference type="Proteomes" id="UP000765509">
    <property type="component" value="Unassembled WGS sequence"/>
</dbReference>
<proteinExistence type="predicted"/>
<accession>A0A9Q3IUN7</accession>
<dbReference type="EMBL" id="AVOT02055620">
    <property type="protein sequence ID" value="MBW0550135.1"/>
    <property type="molecule type" value="Genomic_DNA"/>
</dbReference>
<evidence type="ECO:0000313" key="4">
    <source>
        <dbReference type="Proteomes" id="UP000765509"/>
    </source>
</evidence>
<feature type="coiled-coil region" evidence="1">
    <location>
        <begin position="160"/>
        <end position="191"/>
    </location>
</feature>
<comment type="caution">
    <text evidence="3">The sequence shown here is derived from an EMBL/GenBank/DDBJ whole genome shotgun (WGS) entry which is preliminary data.</text>
</comment>
<gene>
    <name evidence="3" type="ORF">O181_089850</name>
</gene>
<evidence type="ECO:0000256" key="1">
    <source>
        <dbReference type="SAM" id="Coils"/>
    </source>
</evidence>
<dbReference type="OrthoDB" id="2497880at2759"/>